<evidence type="ECO:0000313" key="4">
    <source>
        <dbReference type="Proteomes" id="UP000256424"/>
    </source>
</evidence>
<sequence>MFIQKLGFFLLQKNSITRYLLAFLFFGCVFTLVSLLEYSDYESPQYYHTDIVKSYKDILTSFHKYELQSKCKKEFCLKQEIQQLTELNPSFTTNQQYIDNMQTQSSHNIYAMYFTCQNLSCYEFIREVETIAPVFILKVQSFNTEILYSLETTAIETSKDSSSPLYAPLDSNNNRQPQKPSALQWKQNILLFFEIPSV</sequence>
<evidence type="ECO:0000256" key="1">
    <source>
        <dbReference type="SAM" id="MobiDB-lite"/>
    </source>
</evidence>
<dbReference type="RefSeq" id="WP_104762909.1">
    <property type="nucleotide sequence ID" value="NZ_FZPM01000011.1"/>
</dbReference>
<evidence type="ECO:0008006" key="5">
    <source>
        <dbReference type="Google" id="ProtNLM"/>
    </source>
</evidence>
<comment type="caution">
    <text evidence="3">The sequence shown here is derived from an EMBL/GenBank/DDBJ whole genome shotgun (WGS) entry which is preliminary data.</text>
</comment>
<proteinExistence type="predicted"/>
<evidence type="ECO:0000313" key="3">
    <source>
        <dbReference type="EMBL" id="RDU71965.1"/>
    </source>
</evidence>
<dbReference type="EMBL" id="NXLW01000009">
    <property type="protein sequence ID" value="RDU71965.1"/>
    <property type="molecule type" value="Genomic_DNA"/>
</dbReference>
<organism evidence="3 4">
    <name type="scientific">Helicobacter aurati</name>
    <dbReference type="NCBI Taxonomy" id="137778"/>
    <lineage>
        <taxon>Bacteria</taxon>
        <taxon>Pseudomonadati</taxon>
        <taxon>Campylobacterota</taxon>
        <taxon>Epsilonproteobacteria</taxon>
        <taxon>Campylobacterales</taxon>
        <taxon>Helicobacteraceae</taxon>
        <taxon>Helicobacter</taxon>
    </lineage>
</organism>
<protein>
    <recommendedName>
        <fullName evidence="5">Transmembrane protein</fullName>
    </recommendedName>
</protein>
<feature type="transmembrane region" description="Helical" evidence="2">
    <location>
        <begin position="16"/>
        <end position="36"/>
    </location>
</feature>
<dbReference type="AlphaFoldDB" id="A0A3D8J490"/>
<reference evidence="3 4" key="1">
    <citation type="submission" date="2018-04" db="EMBL/GenBank/DDBJ databases">
        <title>Novel Campyloabacter and Helicobacter Species and Strains.</title>
        <authorList>
            <person name="Mannion A.J."/>
            <person name="Shen Z."/>
            <person name="Fox J.G."/>
        </authorList>
    </citation>
    <scope>NUCLEOTIDE SEQUENCE [LARGE SCALE GENOMIC DNA]</scope>
    <source>
        <strain evidence="3 4">MIT 97-5075</strain>
    </source>
</reference>
<keyword evidence="2" id="KW-0472">Membrane</keyword>
<gene>
    <name evidence="3" type="ORF">CQA66_05755</name>
</gene>
<name>A0A3D8J490_9HELI</name>
<dbReference type="Proteomes" id="UP000256424">
    <property type="component" value="Unassembled WGS sequence"/>
</dbReference>
<dbReference type="OrthoDB" id="5328964at2"/>
<keyword evidence="4" id="KW-1185">Reference proteome</keyword>
<feature type="region of interest" description="Disordered" evidence="1">
    <location>
        <begin position="160"/>
        <end position="179"/>
    </location>
</feature>
<keyword evidence="2" id="KW-1133">Transmembrane helix</keyword>
<evidence type="ECO:0000256" key="2">
    <source>
        <dbReference type="SAM" id="Phobius"/>
    </source>
</evidence>
<keyword evidence="2" id="KW-0812">Transmembrane</keyword>
<accession>A0A3D8J490</accession>